<sequence>MKLLTNTITILAEIAAMILSIIWYSRTLQIEPLIGIIVSGSSFIVSVLMKFANRPRIVMHHTWTHSGRNPRGYTVNNPPVIYVGINNPQMYWRLSWNYRLEIRNNSSFTAYNIRVKYVNLPDKTFIEGEFGKIEPFQTHETREFRVKLIQNVTGTHIDADNYLENNPAILTETFKIQINYTDEYGFPFSTTYHWTKDDNRFKLLH</sequence>
<protein>
    <submittedName>
        <fullName evidence="2">Uncharacterized protein</fullName>
    </submittedName>
</protein>
<organism evidence="2 3">
    <name type="scientific">Hanamia caeni</name>
    <dbReference type="NCBI Taxonomy" id="2294116"/>
    <lineage>
        <taxon>Bacteria</taxon>
        <taxon>Pseudomonadati</taxon>
        <taxon>Bacteroidota</taxon>
        <taxon>Chitinophagia</taxon>
        <taxon>Chitinophagales</taxon>
        <taxon>Chitinophagaceae</taxon>
        <taxon>Hanamia</taxon>
    </lineage>
</organism>
<evidence type="ECO:0000313" key="2">
    <source>
        <dbReference type="EMBL" id="RNI33579.1"/>
    </source>
</evidence>
<proteinExistence type="predicted"/>
<feature type="transmembrane region" description="Helical" evidence="1">
    <location>
        <begin position="32"/>
        <end position="52"/>
    </location>
</feature>
<comment type="caution">
    <text evidence="2">The sequence shown here is derived from an EMBL/GenBank/DDBJ whole genome shotgun (WGS) entry which is preliminary data.</text>
</comment>
<evidence type="ECO:0000313" key="3">
    <source>
        <dbReference type="Proteomes" id="UP000267223"/>
    </source>
</evidence>
<name>A0A3M9N741_9BACT</name>
<keyword evidence="1" id="KW-0812">Transmembrane</keyword>
<dbReference type="AlphaFoldDB" id="A0A3M9N741"/>
<keyword evidence="1" id="KW-0472">Membrane</keyword>
<dbReference type="RefSeq" id="WP_123122204.1">
    <property type="nucleotide sequence ID" value="NZ_RJJR01000018.1"/>
</dbReference>
<evidence type="ECO:0000256" key="1">
    <source>
        <dbReference type="SAM" id="Phobius"/>
    </source>
</evidence>
<keyword evidence="1" id="KW-1133">Transmembrane helix</keyword>
<dbReference type="EMBL" id="RJJR01000018">
    <property type="protein sequence ID" value="RNI33579.1"/>
    <property type="molecule type" value="Genomic_DNA"/>
</dbReference>
<dbReference type="Proteomes" id="UP000267223">
    <property type="component" value="Unassembled WGS sequence"/>
</dbReference>
<dbReference type="OrthoDB" id="1493563at2"/>
<reference evidence="2 3" key="1">
    <citation type="submission" date="2018-11" db="EMBL/GenBank/DDBJ databases">
        <title>Draft genome sequence of Ferruginibacter sp. BO-59.</title>
        <authorList>
            <person name="Im W.T."/>
        </authorList>
    </citation>
    <scope>NUCLEOTIDE SEQUENCE [LARGE SCALE GENOMIC DNA]</scope>
    <source>
        <strain evidence="2 3">BO-59</strain>
    </source>
</reference>
<gene>
    <name evidence="2" type="ORF">EFY79_18325</name>
</gene>
<feature type="transmembrane region" description="Helical" evidence="1">
    <location>
        <begin position="7"/>
        <end position="26"/>
    </location>
</feature>
<keyword evidence="3" id="KW-1185">Reference proteome</keyword>
<accession>A0A3M9N741</accession>